<name>A0A834IZH7_VESGE</name>
<evidence type="ECO:0000313" key="2">
    <source>
        <dbReference type="Proteomes" id="UP000617340"/>
    </source>
</evidence>
<reference evidence="1" key="1">
    <citation type="journal article" date="2020" name="G3 (Bethesda)">
        <title>High-Quality Assemblies for Three Invasive Social Wasps from the &lt;i&gt;Vespula&lt;/i&gt; Genus.</title>
        <authorList>
            <person name="Harrop T.W.R."/>
            <person name="Guhlin J."/>
            <person name="McLaughlin G.M."/>
            <person name="Permina E."/>
            <person name="Stockwell P."/>
            <person name="Gilligan J."/>
            <person name="Le Lec M.F."/>
            <person name="Gruber M.A.M."/>
            <person name="Quinn O."/>
            <person name="Lovegrove M."/>
            <person name="Duncan E.J."/>
            <person name="Remnant E.J."/>
            <person name="Van Eeckhoven J."/>
            <person name="Graham B."/>
            <person name="Knapp R.A."/>
            <person name="Langford K.W."/>
            <person name="Kronenberg Z."/>
            <person name="Press M.O."/>
            <person name="Eacker S.M."/>
            <person name="Wilson-Rankin E.E."/>
            <person name="Purcell J."/>
            <person name="Lester P.J."/>
            <person name="Dearden P.K."/>
        </authorList>
    </citation>
    <scope>NUCLEOTIDE SEQUENCE</scope>
    <source>
        <strain evidence="1">Linc-1</strain>
    </source>
</reference>
<dbReference type="AlphaFoldDB" id="A0A834IZH7"/>
<organism evidence="1 2">
    <name type="scientific">Vespula germanica</name>
    <name type="common">German yellow jacket</name>
    <name type="synonym">Paravespula germanica</name>
    <dbReference type="NCBI Taxonomy" id="30212"/>
    <lineage>
        <taxon>Eukaryota</taxon>
        <taxon>Metazoa</taxon>
        <taxon>Ecdysozoa</taxon>
        <taxon>Arthropoda</taxon>
        <taxon>Hexapoda</taxon>
        <taxon>Insecta</taxon>
        <taxon>Pterygota</taxon>
        <taxon>Neoptera</taxon>
        <taxon>Endopterygota</taxon>
        <taxon>Hymenoptera</taxon>
        <taxon>Apocrita</taxon>
        <taxon>Aculeata</taxon>
        <taxon>Vespoidea</taxon>
        <taxon>Vespidae</taxon>
        <taxon>Vespinae</taxon>
        <taxon>Vespula</taxon>
    </lineage>
</organism>
<comment type="caution">
    <text evidence="1">The sequence shown here is derived from an EMBL/GenBank/DDBJ whole genome shotgun (WGS) entry which is preliminary data.</text>
</comment>
<sequence length="95" mass="11041">MWKPFSTTATQLNISRNRSSNPIVGNFPHRAPRVAANTRAVSSVSFVCPRFSFHLLIHSYFQRYGIILTGDELSQRPRNEAEEMKRTKRNTMQMR</sequence>
<proteinExistence type="predicted"/>
<dbReference type="Proteomes" id="UP000617340">
    <property type="component" value="Unassembled WGS sequence"/>
</dbReference>
<keyword evidence="2" id="KW-1185">Reference proteome</keyword>
<protein>
    <submittedName>
        <fullName evidence="1">Uncharacterized protein</fullName>
    </submittedName>
</protein>
<gene>
    <name evidence="1" type="ORF">HZH68_016947</name>
</gene>
<dbReference type="EMBL" id="JACSDZ010000025">
    <property type="protein sequence ID" value="KAF7379102.1"/>
    <property type="molecule type" value="Genomic_DNA"/>
</dbReference>
<evidence type="ECO:0000313" key="1">
    <source>
        <dbReference type="EMBL" id="KAF7379102.1"/>
    </source>
</evidence>
<accession>A0A834IZH7</accession>